<gene>
    <name evidence="1" type="ORF">HPBE_LOCUS921</name>
</gene>
<reference evidence="1 2" key="1">
    <citation type="submission" date="2018-11" db="EMBL/GenBank/DDBJ databases">
        <authorList>
            <consortium name="Pathogen Informatics"/>
        </authorList>
    </citation>
    <scope>NUCLEOTIDE SEQUENCE [LARGE SCALE GENOMIC DNA]</scope>
</reference>
<keyword evidence="2" id="KW-1185">Reference proteome</keyword>
<dbReference type="OrthoDB" id="5846344at2759"/>
<protein>
    <submittedName>
        <fullName evidence="3">Transposase</fullName>
    </submittedName>
</protein>
<evidence type="ECO:0000313" key="2">
    <source>
        <dbReference type="Proteomes" id="UP000050761"/>
    </source>
</evidence>
<evidence type="ECO:0000313" key="1">
    <source>
        <dbReference type="EMBL" id="VDO19303.1"/>
    </source>
</evidence>
<name>A0A183F428_HELPZ</name>
<accession>A0A3P7UET3</accession>
<accession>A0A183F428</accession>
<evidence type="ECO:0000313" key="3">
    <source>
        <dbReference type="WBParaSite" id="HPBE_0000092001-mRNA-1"/>
    </source>
</evidence>
<organism evidence="2 3">
    <name type="scientific">Heligmosomoides polygyrus</name>
    <name type="common">Parasitic roundworm</name>
    <dbReference type="NCBI Taxonomy" id="6339"/>
    <lineage>
        <taxon>Eukaryota</taxon>
        <taxon>Metazoa</taxon>
        <taxon>Ecdysozoa</taxon>
        <taxon>Nematoda</taxon>
        <taxon>Chromadorea</taxon>
        <taxon>Rhabditida</taxon>
        <taxon>Rhabditina</taxon>
        <taxon>Rhabditomorpha</taxon>
        <taxon>Strongyloidea</taxon>
        <taxon>Heligmosomidae</taxon>
        <taxon>Heligmosomoides</taxon>
    </lineage>
</organism>
<proteinExistence type="predicted"/>
<dbReference type="Proteomes" id="UP000050761">
    <property type="component" value="Unassembled WGS sequence"/>
</dbReference>
<dbReference type="EMBL" id="UZAH01000845">
    <property type="protein sequence ID" value="VDO19303.1"/>
    <property type="molecule type" value="Genomic_DNA"/>
</dbReference>
<sequence length="48" mass="5890">MGYKQWHKMILRTYSAIFTDWNHTREWKASGKKSFLQTEILSQQNRED</sequence>
<reference evidence="3" key="2">
    <citation type="submission" date="2019-09" db="UniProtKB">
        <authorList>
            <consortium name="WormBaseParasite"/>
        </authorList>
    </citation>
    <scope>IDENTIFICATION</scope>
</reference>
<dbReference type="WBParaSite" id="HPBE_0000092001-mRNA-1">
    <property type="protein sequence ID" value="HPBE_0000092001-mRNA-1"/>
    <property type="gene ID" value="HPBE_0000092001"/>
</dbReference>
<dbReference type="AlphaFoldDB" id="A0A183F428"/>